<keyword evidence="1" id="KW-1133">Transmembrane helix</keyword>
<evidence type="ECO:0000259" key="3">
    <source>
        <dbReference type="Pfam" id="PF13406"/>
    </source>
</evidence>
<dbReference type="EMBL" id="SMAG01000001">
    <property type="protein sequence ID" value="TCS96955.1"/>
    <property type="molecule type" value="Genomic_DNA"/>
</dbReference>
<dbReference type="PANTHER" id="PTHR21666:SF270">
    <property type="entry name" value="MUREIN HYDROLASE ACTIVATOR ENVC"/>
    <property type="match status" value="1"/>
</dbReference>
<keyword evidence="1" id="KW-0472">Membrane</keyword>
<dbReference type="InterPro" id="IPR050570">
    <property type="entry name" value="Cell_wall_metabolism_enzyme"/>
</dbReference>
<reference evidence="4 5" key="1">
    <citation type="submission" date="2019-03" db="EMBL/GenBank/DDBJ databases">
        <title>Genomic Encyclopedia of Type Strains, Phase IV (KMG-IV): sequencing the most valuable type-strain genomes for metagenomic binning, comparative biology and taxonomic classification.</title>
        <authorList>
            <person name="Goeker M."/>
        </authorList>
    </citation>
    <scope>NUCLEOTIDE SEQUENCE [LARGE SCALE GENOMIC DNA]</scope>
    <source>
        <strain evidence="4 5">DSM 45707</strain>
    </source>
</reference>
<comment type="caution">
    <text evidence="4">The sequence shown here is derived from an EMBL/GenBank/DDBJ whole genome shotgun (WGS) entry which is preliminary data.</text>
</comment>
<feature type="transmembrane region" description="Helical" evidence="1">
    <location>
        <begin position="33"/>
        <end position="61"/>
    </location>
</feature>
<dbReference type="CDD" id="cd13399">
    <property type="entry name" value="Slt35-like"/>
    <property type="match status" value="1"/>
</dbReference>
<dbReference type="Gene3D" id="1.10.530.10">
    <property type="match status" value="1"/>
</dbReference>
<dbReference type="OrthoDB" id="9809488at2"/>
<dbReference type="InterPro" id="IPR016047">
    <property type="entry name" value="M23ase_b-sheet_dom"/>
</dbReference>
<keyword evidence="5" id="KW-1185">Reference proteome</keyword>
<organism evidence="4 5">
    <name type="scientific">Hazenella coriacea</name>
    <dbReference type="NCBI Taxonomy" id="1179467"/>
    <lineage>
        <taxon>Bacteria</taxon>
        <taxon>Bacillati</taxon>
        <taxon>Bacillota</taxon>
        <taxon>Bacilli</taxon>
        <taxon>Bacillales</taxon>
        <taxon>Thermoactinomycetaceae</taxon>
        <taxon>Hazenella</taxon>
    </lineage>
</organism>
<name>A0A4R3LCF7_9BACL</name>
<dbReference type="PANTHER" id="PTHR21666">
    <property type="entry name" value="PEPTIDASE-RELATED"/>
    <property type="match status" value="1"/>
</dbReference>
<dbReference type="Gene3D" id="2.70.70.10">
    <property type="entry name" value="Glucose Permease (Domain IIA)"/>
    <property type="match status" value="1"/>
</dbReference>
<dbReference type="RefSeq" id="WP_131923328.1">
    <property type="nucleotide sequence ID" value="NZ_SMAG01000001.1"/>
</dbReference>
<dbReference type="SUPFAM" id="SSF51261">
    <property type="entry name" value="Duplicated hybrid motif"/>
    <property type="match status" value="1"/>
</dbReference>
<feature type="domain" description="Transglycosylase SLT" evidence="3">
    <location>
        <begin position="166"/>
        <end position="208"/>
    </location>
</feature>
<dbReference type="InterPro" id="IPR031304">
    <property type="entry name" value="SLT_2"/>
</dbReference>
<dbReference type="Pfam" id="PF01551">
    <property type="entry name" value="Peptidase_M23"/>
    <property type="match status" value="1"/>
</dbReference>
<dbReference type="InterPro" id="IPR011055">
    <property type="entry name" value="Dup_hybrid_motif"/>
</dbReference>
<dbReference type="Proteomes" id="UP000294937">
    <property type="component" value="Unassembled WGS sequence"/>
</dbReference>
<dbReference type="SUPFAM" id="SSF53955">
    <property type="entry name" value="Lysozyme-like"/>
    <property type="match status" value="1"/>
</dbReference>
<gene>
    <name evidence="4" type="ORF">EDD58_101602</name>
</gene>
<dbReference type="InterPro" id="IPR023346">
    <property type="entry name" value="Lysozyme-like_dom_sf"/>
</dbReference>
<dbReference type="Pfam" id="PF13406">
    <property type="entry name" value="SLT_2"/>
    <property type="match status" value="1"/>
</dbReference>
<keyword evidence="1" id="KW-0812">Transmembrane</keyword>
<proteinExistence type="predicted"/>
<evidence type="ECO:0000256" key="1">
    <source>
        <dbReference type="SAM" id="Phobius"/>
    </source>
</evidence>
<evidence type="ECO:0000313" key="4">
    <source>
        <dbReference type="EMBL" id="TCS96955.1"/>
    </source>
</evidence>
<evidence type="ECO:0000259" key="2">
    <source>
        <dbReference type="Pfam" id="PF01551"/>
    </source>
</evidence>
<evidence type="ECO:0000313" key="5">
    <source>
        <dbReference type="Proteomes" id="UP000294937"/>
    </source>
</evidence>
<dbReference type="CDD" id="cd12797">
    <property type="entry name" value="M23_peptidase"/>
    <property type="match status" value="1"/>
</dbReference>
<accession>A0A4R3LCF7</accession>
<feature type="domain" description="M23ase beta-sheet core" evidence="2">
    <location>
        <begin position="278"/>
        <end position="374"/>
    </location>
</feature>
<dbReference type="AlphaFoldDB" id="A0A4R3LCF7"/>
<dbReference type="GO" id="GO:0004222">
    <property type="term" value="F:metalloendopeptidase activity"/>
    <property type="evidence" value="ECO:0007669"/>
    <property type="project" value="TreeGrafter"/>
</dbReference>
<sequence length="381" mass="41689">MPASTKPMSQTSKIHKKFRLRSRRRNVNPTTKVFVGSFIAIISMVGIVICMVIGVLFISLFSSNQPSVGEGSEQWEVAEGFPVVAQSYLPIYQEAGKKYGVPWQVLAGIHKIETDFGRNLSVSSVGARGHTQFMPKTWVGWSHPGGTRLGNLPDHVDITNPALIAKYGGYGVDANGDGKADPYDPVDAIHSTANYLSANYTPGEDWFARKGPVWHYNHDYENYVLKVKGFAESFAVPSPKNGTGLHLVKGEFAWPVPGGTLTDDYGDRFHPIKKVYKKHAGIDIGKGYGTPILASDGGIVVESRKSSGYGWKIVIDHGNGFRTLYAHMEPHDVKVQLGQEVAQGDLIALMGSNGWSTGPHLHFEIHKNGQAINPELLVQRP</sequence>
<protein>
    <submittedName>
        <fullName evidence="4">Transglycosylase protein with SLT domain</fullName>
    </submittedName>
</protein>